<keyword evidence="3" id="KW-1185">Reference proteome</keyword>
<dbReference type="Pfam" id="PF14244">
    <property type="entry name" value="Retrotran_gag_3"/>
    <property type="match status" value="1"/>
</dbReference>
<name>A0ABQ7TWL2_SOLTU</name>
<protein>
    <recommendedName>
        <fullName evidence="1">Retrotransposon Copia-like N-terminal domain-containing protein</fullName>
    </recommendedName>
</protein>
<evidence type="ECO:0000259" key="1">
    <source>
        <dbReference type="Pfam" id="PF14244"/>
    </source>
</evidence>
<dbReference type="InterPro" id="IPR029472">
    <property type="entry name" value="Copia-like_N"/>
</dbReference>
<gene>
    <name evidence="2" type="ORF">KY290_037590</name>
</gene>
<proteinExistence type="predicted"/>
<sequence length="151" mass="16544">MPDPITESSLSSISGISAQTNIGVAGSSETPVVAVSHLFYLYPSDSPGITLVSTIYDGKGYGGWRRGILIALSAKNKIGFIDGTILRSTISPVSLNSWSRCNYMVISWLLNSLSKEIAKSALYSRTAREIWERLEERFGQSNGPQLYHLQK</sequence>
<dbReference type="EMBL" id="JAIVGD010000028">
    <property type="protein sequence ID" value="KAH0738885.1"/>
    <property type="molecule type" value="Genomic_DNA"/>
</dbReference>
<reference evidence="2 3" key="1">
    <citation type="journal article" date="2021" name="bioRxiv">
        <title>Chromosome-scale and haplotype-resolved genome assembly of a tetraploid potato cultivar.</title>
        <authorList>
            <person name="Sun H."/>
            <person name="Jiao W.-B."/>
            <person name="Krause K."/>
            <person name="Campoy J.A."/>
            <person name="Goel M."/>
            <person name="Folz-Donahue K."/>
            <person name="Kukat C."/>
            <person name="Huettel B."/>
            <person name="Schneeberger K."/>
        </authorList>
    </citation>
    <scope>NUCLEOTIDE SEQUENCE [LARGE SCALE GENOMIC DNA]</scope>
    <source>
        <strain evidence="2">SolTubOtavaFocal</strain>
        <tissue evidence="2">Leaves</tissue>
    </source>
</reference>
<comment type="caution">
    <text evidence="2">The sequence shown here is derived from an EMBL/GenBank/DDBJ whole genome shotgun (WGS) entry which is preliminary data.</text>
</comment>
<dbReference type="Proteomes" id="UP000826656">
    <property type="component" value="Unassembled WGS sequence"/>
</dbReference>
<evidence type="ECO:0000313" key="3">
    <source>
        <dbReference type="Proteomes" id="UP000826656"/>
    </source>
</evidence>
<dbReference type="PANTHER" id="PTHR37610">
    <property type="entry name" value="CCHC-TYPE DOMAIN-CONTAINING PROTEIN"/>
    <property type="match status" value="1"/>
</dbReference>
<evidence type="ECO:0000313" key="2">
    <source>
        <dbReference type="EMBL" id="KAH0738885.1"/>
    </source>
</evidence>
<dbReference type="PANTHER" id="PTHR37610:SF6">
    <property type="entry name" value="GAG-POLYPEPTIDE OF LTR COPIA-TYPE-RELATED"/>
    <property type="match status" value="1"/>
</dbReference>
<accession>A0ABQ7TWL2</accession>
<organism evidence="2 3">
    <name type="scientific">Solanum tuberosum</name>
    <name type="common">Potato</name>
    <dbReference type="NCBI Taxonomy" id="4113"/>
    <lineage>
        <taxon>Eukaryota</taxon>
        <taxon>Viridiplantae</taxon>
        <taxon>Streptophyta</taxon>
        <taxon>Embryophyta</taxon>
        <taxon>Tracheophyta</taxon>
        <taxon>Spermatophyta</taxon>
        <taxon>Magnoliopsida</taxon>
        <taxon>eudicotyledons</taxon>
        <taxon>Gunneridae</taxon>
        <taxon>Pentapetalae</taxon>
        <taxon>asterids</taxon>
        <taxon>lamiids</taxon>
        <taxon>Solanales</taxon>
        <taxon>Solanaceae</taxon>
        <taxon>Solanoideae</taxon>
        <taxon>Solaneae</taxon>
        <taxon>Solanum</taxon>
    </lineage>
</organism>
<feature type="domain" description="Retrotransposon Copia-like N-terminal" evidence="1">
    <location>
        <begin position="43"/>
        <end position="85"/>
    </location>
</feature>